<dbReference type="SMART" id="SM00642">
    <property type="entry name" value="Aamy"/>
    <property type="match status" value="1"/>
</dbReference>
<dbReference type="CDD" id="cd11355">
    <property type="entry name" value="AmyAc_Sucrose_phosphorylase"/>
    <property type="match status" value="1"/>
</dbReference>
<comment type="similarity">
    <text evidence="1">Belongs to the glycosyl hydrolase 13 family. Sucrose phosphorylase subfamily.</text>
</comment>
<evidence type="ECO:0000256" key="3">
    <source>
        <dbReference type="ARBA" id="ARBA00022679"/>
    </source>
</evidence>
<name>A0ABQ4DQJ1_9CELL</name>
<dbReference type="PANTHER" id="PTHR38784:SF1">
    <property type="entry name" value="SUCROSE PHOSPHORYLASE"/>
    <property type="match status" value="1"/>
</dbReference>
<dbReference type="Proteomes" id="UP000614741">
    <property type="component" value="Unassembled WGS sequence"/>
</dbReference>
<evidence type="ECO:0000313" key="5">
    <source>
        <dbReference type="EMBL" id="GIG41599.1"/>
    </source>
</evidence>
<gene>
    <name evidence="5" type="ORF">Cph01nite_33610</name>
</gene>
<dbReference type="InterPro" id="IPR016377">
    <property type="entry name" value="Sucrose_GGa_phosphorylase-rel"/>
</dbReference>
<proteinExistence type="inferred from homology"/>
<keyword evidence="3" id="KW-0808">Transferase</keyword>
<dbReference type="InterPro" id="IPR022527">
    <property type="entry name" value="Sucrose_phospho"/>
</dbReference>
<keyword evidence="2" id="KW-0328">Glycosyltransferase</keyword>
<accession>A0ABQ4DQJ1</accession>
<feature type="domain" description="Glycosyl hydrolase family 13 catalytic" evidence="4">
    <location>
        <begin position="7"/>
        <end position="430"/>
    </location>
</feature>
<evidence type="ECO:0000313" key="6">
    <source>
        <dbReference type="Proteomes" id="UP000614741"/>
    </source>
</evidence>
<evidence type="ECO:0000256" key="1">
    <source>
        <dbReference type="ARBA" id="ARBA00008452"/>
    </source>
</evidence>
<dbReference type="Pfam" id="PF00128">
    <property type="entry name" value="Alpha-amylase"/>
    <property type="match status" value="1"/>
</dbReference>
<dbReference type="InterPro" id="IPR045857">
    <property type="entry name" value="O16G_dom_2"/>
</dbReference>
<dbReference type="Gene3D" id="3.20.20.80">
    <property type="entry name" value="Glycosidases"/>
    <property type="match status" value="1"/>
</dbReference>
<comment type="caution">
    <text evidence="5">The sequence shown here is derived from an EMBL/GenBank/DDBJ whole genome shotgun (WGS) entry which is preliminary data.</text>
</comment>
<dbReference type="NCBIfam" id="TIGR03852">
    <property type="entry name" value="sucrose_gtfA"/>
    <property type="match status" value="1"/>
</dbReference>
<evidence type="ECO:0000256" key="2">
    <source>
        <dbReference type="ARBA" id="ARBA00022676"/>
    </source>
</evidence>
<sequence length="492" mass="53130">MTFHGPQLITYADRLAGDLRGLRTLLDGPLAGAFDGVHLLPFYPPYDGADAGFDPRDHTAVDPRLGSWDDVRALAGGRTVMADVIVNHVSAESERFRDVRERGDDSPHAPMFLTLGAVFPDGATEEDLARVYRPRPGLPFTVMTLGGRRRLVWTTFTPDQVDIDLRTPQAWEYLTSVVDALTSGGVTMLRLDAVGYTGKEAGTDCFMTPATDAYTERIVAQAHERGAQVLVEVHGHHTQQIEIARKVDLVYDFALPPLVLHALTAGDLEPLAGWLQIRPANAVTVLDTHDGIGIVDVGPSDLRPGEPGLLAPEKIDALVERIHENSGGTSRQATGAAASNLDLYQVNCTFYDALARDDRRYVLARLIQLFVPGIPQVYYVGLLAGANDMDLLAATGVGRDVNRHHFTPEEVTAALEHPAVRGQLAGLRLRSSHAAFGGTFEWDVDGTRGCLAWTAGEARATLTFDVADGTFAVHATGDDGEHVVLAHTDVTA</sequence>
<reference evidence="5 6" key="1">
    <citation type="submission" date="2021-01" db="EMBL/GenBank/DDBJ databases">
        <title>Whole genome shotgun sequence of Cellulomonas phragmiteti NBRC 110785.</title>
        <authorList>
            <person name="Komaki H."/>
            <person name="Tamura T."/>
        </authorList>
    </citation>
    <scope>NUCLEOTIDE SEQUENCE [LARGE SCALE GENOMIC DNA]</scope>
    <source>
        <strain evidence="5 6">NBRC 110785</strain>
    </source>
</reference>
<protein>
    <submittedName>
        <fullName evidence="5">Sucrose phosphorylase</fullName>
    </submittedName>
</protein>
<dbReference type="InterPro" id="IPR006047">
    <property type="entry name" value="GH13_cat_dom"/>
</dbReference>
<dbReference type="PIRSF" id="PIRSF003059">
    <property type="entry name" value="Sucrose_phosphorylase"/>
    <property type="match status" value="1"/>
</dbReference>
<keyword evidence="6" id="KW-1185">Reference proteome</keyword>
<dbReference type="InterPro" id="IPR017853">
    <property type="entry name" value="GH"/>
</dbReference>
<dbReference type="RefSeq" id="WP_203675887.1">
    <property type="nucleotide sequence ID" value="NZ_BONP01000031.1"/>
</dbReference>
<organism evidence="5 6">
    <name type="scientific">Cellulomonas phragmiteti</name>
    <dbReference type="NCBI Taxonomy" id="478780"/>
    <lineage>
        <taxon>Bacteria</taxon>
        <taxon>Bacillati</taxon>
        <taxon>Actinomycetota</taxon>
        <taxon>Actinomycetes</taxon>
        <taxon>Micrococcales</taxon>
        <taxon>Cellulomonadaceae</taxon>
        <taxon>Cellulomonas</taxon>
    </lineage>
</organism>
<dbReference type="PANTHER" id="PTHR38784">
    <property type="entry name" value="SUCROSE PHOSPHORYLASE"/>
    <property type="match status" value="1"/>
</dbReference>
<evidence type="ECO:0000259" key="4">
    <source>
        <dbReference type="SMART" id="SM00642"/>
    </source>
</evidence>
<dbReference type="EMBL" id="BONP01000031">
    <property type="protein sequence ID" value="GIG41599.1"/>
    <property type="molecule type" value="Genomic_DNA"/>
</dbReference>
<dbReference type="SUPFAM" id="SSF51445">
    <property type="entry name" value="(Trans)glycosidases"/>
    <property type="match status" value="1"/>
</dbReference>
<dbReference type="Gene3D" id="3.90.400.10">
    <property type="entry name" value="Oligo-1,6-glucosidase, Domain 2"/>
    <property type="match status" value="1"/>
</dbReference>